<dbReference type="EMBL" id="CP036432">
    <property type="protein sequence ID" value="QDV86111.1"/>
    <property type="molecule type" value="Genomic_DNA"/>
</dbReference>
<dbReference type="Proteomes" id="UP000318081">
    <property type="component" value="Chromosome"/>
</dbReference>
<proteinExistence type="predicted"/>
<evidence type="ECO:0000313" key="2">
    <source>
        <dbReference type="Proteomes" id="UP000318081"/>
    </source>
</evidence>
<protein>
    <submittedName>
        <fullName evidence="1">Uncharacterized protein</fullName>
    </submittedName>
</protein>
<sequence length="289" mass="31975">MSEHSIPPNPLPKGDGSVQEYRFSKQLKKIRTQFIYVNGINTPPDVHQNIAILISSITKTSVTGVYNATDGMLGDLKQCVGDWVRIFGSQIGEEGFFRDRLSESAINNLASTSVAGRISAPYLHALREAWIAPSDVKPAKKTVDEVRKGLSRNAAALSLFDEVTRNLNRPKIIVAHSQGNLVTSFALWAVQSLYGTSGMSNLQVRSISSPSPAWPRGINHRIKVYGQKDDLVTWCDPKNWIGARSAGFWRIYFGDNPKDIRGGNAIAPHDVKYNIERTSLAQRLRSDAK</sequence>
<name>A0ABX5XWF2_9BACT</name>
<evidence type="ECO:0000313" key="1">
    <source>
        <dbReference type="EMBL" id="QDV86111.1"/>
    </source>
</evidence>
<keyword evidence="2" id="KW-1185">Reference proteome</keyword>
<accession>A0ABX5XWF2</accession>
<organism evidence="1 2">
    <name type="scientific">Stieleria magnilauensis</name>
    <dbReference type="NCBI Taxonomy" id="2527963"/>
    <lineage>
        <taxon>Bacteria</taxon>
        <taxon>Pseudomonadati</taxon>
        <taxon>Planctomycetota</taxon>
        <taxon>Planctomycetia</taxon>
        <taxon>Pirellulales</taxon>
        <taxon>Pirellulaceae</taxon>
        <taxon>Stieleria</taxon>
    </lineage>
</organism>
<reference evidence="1 2" key="1">
    <citation type="submission" date="2019-02" db="EMBL/GenBank/DDBJ databases">
        <title>Deep-cultivation of Planctomycetes and their phenomic and genomic characterization uncovers novel biology.</title>
        <authorList>
            <person name="Wiegand S."/>
            <person name="Jogler M."/>
            <person name="Boedeker C."/>
            <person name="Pinto D."/>
            <person name="Vollmers J."/>
            <person name="Rivas-Marin E."/>
            <person name="Kohn T."/>
            <person name="Peeters S.H."/>
            <person name="Heuer A."/>
            <person name="Rast P."/>
            <person name="Oberbeckmann S."/>
            <person name="Bunk B."/>
            <person name="Jeske O."/>
            <person name="Meyerdierks A."/>
            <person name="Storesund J.E."/>
            <person name="Kallscheuer N."/>
            <person name="Luecker S."/>
            <person name="Lage O.M."/>
            <person name="Pohl T."/>
            <person name="Merkel B.J."/>
            <person name="Hornburger P."/>
            <person name="Mueller R.-W."/>
            <person name="Bruemmer F."/>
            <person name="Labrenz M."/>
            <person name="Spormann A.M."/>
            <person name="Op den Camp H."/>
            <person name="Overmann J."/>
            <person name="Amann R."/>
            <person name="Jetten M.S.M."/>
            <person name="Mascher T."/>
            <person name="Medema M.H."/>
            <person name="Devos D.P."/>
            <person name="Kaster A.-K."/>
            <person name="Ovreas L."/>
            <person name="Rohde M."/>
            <person name="Galperin M.Y."/>
            <person name="Jogler C."/>
        </authorList>
    </citation>
    <scope>NUCLEOTIDE SEQUENCE [LARGE SCALE GENOMIC DNA]</scope>
    <source>
        <strain evidence="1 2">TBK1r</strain>
    </source>
</reference>
<dbReference type="RefSeq" id="WP_145216800.1">
    <property type="nucleotide sequence ID" value="NZ_CP036432.1"/>
</dbReference>
<gene>
    <name evidence="1" type="ORF">TBK1r_51290</name>
</gene>